<evidence type="ECO:0000256" key="2">
    <source>
        <dbReference type="PROSITE-ProRule" id="PRU00335"/>
    </source>
</evidence>
<dbReference type="SUPFAM" id="SSF46689">
    <property type="entry name" value="Homeodomain-like"/>
    <property type="match status" value="1"/>
</dbReference>
<dbReference type="InterPro" id="IPR009057">
    <property type="entry name" value="Homeodomain-like_sf"/>
</dbReference>
<organism evidence="4 5">
    <name type="scientific">Skermania pinensis</name>
    <dbReference type="NCBI Taxonomy" id="39122"/>
    <lineage>
        <taxon>Bacteria</taxon>
        <taxon>Bacillati</taxon>
        <taxon>Actinomycetota</taxon>
        <taxon>Actinomycetes</taxon>
        <taxon>Mycobacteriales</taxon>
        <taxon>Gordoniaceae</taxon>
        <taxon>Skermania</taxon>
    </lineage>
</organism>
<protein>
    <submittedName>
        <fullName evidence="4">TetR/AcrR family transcriptional regulator</fullName>
    </submittedName>
</protein>
<name>A0ABX8SBR2_9ACTN</name>
<evidence type="ECO:0000313" key="5">
    <source>
        <dbReference type="Proteomes" id="UP000887023"/>
    </source>
</evidence>
<reference evidence="4" key="1">
    <citation type="submission" date="2021-07" db="EMBL/GenBank/DDBJ databases">
        <title>Candidatus Kaistella beijingensis sp. nov. isolated from a municipal wastewater treatment plant is involved in sludge foaming.</title>
        <authorList>
            <person name="Song Y."/>
            <person name="Liu S.-J."/>
        </authorList>
    </citation>
    <scope>NUCLEOTIDE SEQUENCE</scope>
    <source>
        <strain evidence="4">DSM 43998</strain>
    </source>
</reference>
<dbReference type="Proteomes" id="UP000887023">
    <property type="component" value="Chromosome"/>
</dbReference>
<dbReference type="Pfam" id="PF00440">
    <property type="entry name" value="TetR_N"/>
    <property type="match status" value="1"/>
</dbReference>
<dbReference type="InterPro" id="IPR050624">
    <property type="entry name" value="HTH-type_Tx_Regulator"/>
</dbReference>
<accession>A0ABX8SBR2</accession>
<dbReference type="Gene3D" id="1.10.357.10">
    <property type="entry name" value="Tetracycline Repressor, domain 2"/>
    <property type="match status" value="1"/>
</dbReference>
<feature type="domain" description="HTH tetR-type" evidence="3">
    <location>
        <begin position="23"/>
        <end position="83"/>
    </location>
</feature>
<proteinExistence type="predicted"/>
<gene>
    <name evidence="4" type="ORF">KV203_03095</name>
</gene>
<dbReference type="RefSeq" id="WP_083529797.1">
    <property type="nucleotide sequence ID" value="NZ_CBCRUZ010000003.1"/>
</dbReference>
<dbReference type="PANTHER" id="PTHR43479">
    <property type="entry name" value="ACREF/ENVCD OPERON REPRESSOR-RELATED"/>
    <property type="match status" value="1"/>
</dbReference>
<sequence>MPPSRSDPAKRTWGGTTLDERRTVRRATFIAAALELIGEHGSSAVTVRSLCRRTGLTDRYFYESFDSREELLRALYRQTAEEAHTRMAEAVAATEPDNPEEFARAALETFVQLVVDDPRKGRLLTVEPLADSAYGDVAMETASAFSKLLSSRLPRAGSGTRRAVAVIALTGSLAALLSSWLQGNLTITRDELVNQATEFVVQTFQTAALNAEPEPARKRRAPSSPER</sequence>
<evidence type="ECO:0000313" key="4">
    <source>
        <dbReference type="EMBL" id="QXQ14417.1"/>
    </source>
</evidence>
<keyword evidence="5" id="KW-1185">Reference proteome</keyword>
<dbReference type="PANTHER" id="PTHR43479:SF11">
    <property type="entry name" value="ACREF_ENVCD OPERON REPRESSOR-RELATED"/>
    <property type="match status" value="1"/>
</dbReference>
<evidence type="ECO:0000259" key="3">
    <source>
        <dbReference type="PROSITE" id="PS50977"/>
    </source>
</evidence>
<feature type="DNA-binding region" description="H-T-H motif" evidence="2">
    <location>
        <begin position="46"/>
        <end position="65"/>
    </location>
</feature>
<evidence type="ECO:0000256" key="1">
    <source>
        <dbReference type="ARBA" id="ARBA00023125"/>
    </source>
</evidence>
<dbReference type="EMBL" id="CP079105">
    <property type="protein sequence ID" value="QXQ14417.1"/>
    <property type="molecule type" value="Genomic_DNA"/>
</dbReference>
<dbReference type="InterPro" id="IPR001647">
    <property type="entry name" value="HTH_TetR"/>
</dbReference>
<keyword evidence="1 2" id="KW-0238">DNA-binding</keyword>
<dbReference type="PROSITE" id="PS50977">
    <property type="entry name" value="HTH_TETR_2"/>
    <property type="match status" value="1"/>
</dbReference>